<dbReference type="InterPro" id="IPR006680">
    <property type="entry name" value="Amidohydro-rel"/>
</dbReference>
<evidence type="ECO:0000259" key="6">
    <source>
        <dbReference type="Pfam" id="PF04909"/>
    </source>
</evidence>
<dbReference type="PANTHER" id="PTHR21240:SF29">
    <property type="entry name" value="AMIDOHYDROLASE-RELATED DOMAIN-CONTAINING PROTEIN"/>
    <property type="match status" value="1"/>
</dbReference>
<evidence type="ECO:0000256" key="4">
    <source>
        <dbReference type="ARBA" id="ARBA00036832"/>
    </source>
</evidence>
<dbReference type="Proteomes" id="UP000465306">
    <property type="component" value="Unassembled WGS sequence"/>
</dbReference>
<evidence type="ECO:0000313" key="7">
    <source>
        <dbReference type="EMBL" id="GFG65607.1"/>
    </source>
</evidence>
<accession>A0ABQ1BPI4</accession>
<dbReference type="EMBL" id="BLKU01000005">
    <property type="protein sequence ID" value="GFG65607.1"/>
    <property type="molecule type" value="Genomic_DNA"/>
</dbReference>
<evidence type="ECO:0000313" key="8">
    <source>
        <dbReference type="Proteomes" id="UP000465306"/>
    </source>
</evidence>
<keyword evidence="1" id="KW-0479">Metal-binding</keyword>
<gene>
    <name evidence="7" type="ORF">MKUB_30970</name>
</gene>
<dbReference type="EC" id="4.1.1.52" evidence="5"/>
<dbReference type="SUPFAM" id="SSF51556">
    <property type="entry name" value="Metallo-dependent hydrolases"/>
    <property type="match status" value="1"/>
</dbReference>
<proteinExistence type="predicted"/>
<keyword evidence="3" id="KW-0456">Lyase</keyword>
<dbReference type="InterPro" id="IPR032466">
    <property type="entry name" value="Metal_Hydrolase"/>
</dbReference>
<keyword evidence="8" id="KW-1185">Reference proteome</keyword>
<evidence type="ECO:0000256" key="5">
    <source>
        <dbReference type="ARBA" id="ARBA00038889"/>
    </source>
</evidence>
<dbReference type="InterPro" id="IPR032465">
    <property type="entry name" value="ACMSD"/>
</dbReference>
<comment type="catalytic activity">
    <reaction evidence="4">
        <text>6-methylsalicylate + H(+) = 3-methylphenol + CO2</text>
        <dbReference type="Rhea" id="RHEA:23112"/>
        <dbReference type="ChEBI" id="CHEBI:15378"/>
        <dbReference type="ChEBI" id="CHEBI:16526"/>
        <dbReference type="ChEBI" id="CHEBI:17231"/>
        <dbReference type="ChEBI" id="CHEBI:36658"/>
        <dbReference type="EC" id="4.1.1.52"/>
    </reaction>
    <physiologicalReaction direction="left-to-right" evidence="4">
        <dbReference type="Rhea" id="RHEA:23113"/>
    </physiologicalReaction>
</comment>
<evidence type="ECO:0000256" key="2">
    <source>
        <dbReference type="ARBA" id="ARBA00022833"/>
    </source>
</evidence>
<protein>
    <recommendedName>
        <fullName evidence="5">6-methylsalicylate decarboxylase</fullName>
        <ecNumber evidence="5">4.1.1.52</ecNumber>
    </recommendedName>
</protein>
<dbReference type="Gene3D" id="3.20.20.140">
    <property type="entry name" value="Metal-dependent hydrolases"/>
    <property type="match status" value="1"/>
</dbReference>
<feature type="domain" description="Amidohydrolase-related" evidence="6">
    <location>
        <begin position="24"/>
        <end position="121"/>
    </location>
</feature>
<dbReference type="PANTHER" id="PTHR21240">
    <property type="entry name" value="2-AMINO-3-CARBOXYLMUCONATE-6-SEMIALDEHYDE DECARBOXYLASE"/>
    <property type="match status" value="1"/>
</dbReference>
<comment type="caution">
    <text evidence="7">The sequence shown here is derived from an EMBL/GenBank/DDBJ whole genome shotgun (WGS) entry which is preliminary data.</text>
</comment>
<organism evidence="7 8">
    <name type="scientific">Mycobacterium kubicae</name>
    <dbReference type="NCBI Taxonomy" id="120959"/>
    <lineage>
        <taxon>Bacteria</taxon>
        <taxon>Bacillati</taxon>
        <taxon>Actinomycetota</taxon>
        <taxon>Actinomycetes</taxon>
        <taxon>Mycobacteriales</taxon>
        <taxon>Mycobacteriaceae</taxon>
        <taxon>Mycobacterium</taxon>
        <taxon>Mycobacterium simiae complex</taxon>
    </lineage>
</organism>
<name>A0ABQ1BPI4_9MYCO</name>
<reference evidence="7 8" key="1">
    <citation type="journal article" date="2019" name="Emerg. Microbes Infect.">
        <title>Comprehensive subspecies identification of 175 nontuberculous mycobacteria species based on 7547 genomic profiles.</title>
        <authorList>
            <person name="Matsumoto Y."/>
            <person name="Kinjo T."/>
            <person name="Motooka D."/>
            <person name="Nabeya D."/>
            <person name="Jung N."/>
            <person name="Uechi K."/>
            <person name="Horii T."/>
            <person name="Iida T."/>
            <person name="Fujita J."/>
            <person name="Nakamura S."/>
        </authorList>
    </citation>
    <scope>NUCLEOTIDE SEQUENCE [LARGE SCALE GENOMIC DNA]</scope>
    <source>
        <strain evidence="7 8">JCM 13573</strain>
    </source>
</reference>
<keyword evidence="2" id="KW-0862">Zinc</keyword>
<sequence>MTNWLVLTPVTRLAPPAFELLAQTTRTVIDLIHARVLADFPNLRIIVSHAAATLPVIATRVDLFGAVANPGAPNRPSIRSSLSQMHYDLAGAPVDEQLGALLSVADQTHQHYGSDYPCIPESG</sequence>
<evidence type="ECO:0000256" key="1">
    <source>
        <dbReference type="ARBA" id="ARBA00022723"/>
    </source>
</evidence>
<evidence type="ECO:0000256" key="3">
    <source>
        <dbReference type="ARBA" id="ARBA00023239"/>
    </source>
</evidence>
<dbReference type="Pfam" id="PF04909">
    <property type="entry name" value="Amidohydro_2"/>
    <property type="match status" value="1"/>
</dbReference>